<dbReference type="InterPro" id="IPR045584">
    <property type="entry name" value="Pilin-like"/>
</dbReference>
<feature type="domain" description="Type II secretion system protein GspG C-terminal" evidence="12">
    <location>
        <begin position="53"/>
        <end position="158"/>
    </location>
</feature>
<dbReference type="Proteomes" id="UP000249577">
    <property type="component" value="Unassembled WGS sequence"/>
</dbReference>
<keyword evidence="4" id="KW-1003">Cell membrane</keyword>
<evidence type="ECO:0000256" key="6">
    <source>
        <dbReference type="ARBA" id="ARBA00022519"/>
    </source>
</evidence>
<evidence type="ECO:0000256" key="11">
    <source>
        <dbReference type="SAM" id="Phobius"/>
    </source>
</evidence>
<dbReference type="AlphaFoldDB" id="A0A2W5K8X8"/>
<dbReference type="Pfam" id="PF07963">
    <property type="entry name" value="N_methyl"/>
    <property type="match status" value="1"/>
</dbReference>
<dbReference type="PROSITE" id="PS00409">
    <property type="entry name" value="PROKAR_NTER_METHYL"/>
    <property type="match status" value="1"/>
</dbReference>
<evidence type="ECO:0000256" key="3">
    <source>
        <dbReference type="ARBA" id="ARBA00020042"/>
    </source>
</evidence>
<dbReference type="SUPFAM" id="SSF54523">
    <property type="entry name" value="Pili subunits"/>
    <property type="match status" value="1"/>
</dbReference>
<feature type="region of interest" description="Disordered" evidence="10">
    <location>
        <begin position="139"/>
        <end position="163"/>
    </location>
</feature>
<evidence type="ECO:0000313" key="14">
    <source>
        <dbReference type="Proteomes" id="UP000249577"/>
    </source>
</evidence>
<evidence type="ECO:0000256" key="10">
    <source>
        <dbReference type="SAM" id="MobiDB-lite"/>
    </source>
</evidence>
<comment type="subcellular location">
    <subcellularLocation>
        <location evidence="1">Cell inner membrane</location>
        <topology evidence="1">Single-pass membrane protein</topology>
    </subcellularLocation>
</comment>
<keyword evidence="6" id="KW-0997">Cell inner membrane</keyword>
<dbReference type="PRINTS" id="PR00813">
    <property type="entry name" value="BCTERIALGSPG"/>
</dbReference>
<comment type="caution">
    <text evidence="13">The sequence shown here is derived from an EMBL/GenBank/DDBJ whole genome shotgun (WGS) entry which is preliminary data.</text>
</comment>
<dbReference type="InterPro" id="IPR000983">
    <property type="entry name" value="Bac_GSPG_pilin"/>
</dbReference>
<keyword evidence="9 11" id="KW-0472">Membrane</keyword>
<dbReference type="Gene3D" id="3.30.700.10">
    <property type="entry name" value="Glycoprotein, Type 4 Pilin"/>
    <property type="match status" value="1"/>
</dbReference>
<dbReference type="InterPro" id="IPR010054">
    <property type="entry name" value="Type2_sec_GspG"/>
</dbReference>
<organism evidence="13 14">
    <name type="scientific">Ancylobacter novellus</name>
    <name type="common">Thiobacillus novellus</name>
    <dbReference type="NCBI Taxonomy" id="921"/>
    <lineage>
        <taxon>Bacteria</taxon>
        <taxon>Pseudomonadati</taxon>
        <taxon>Pseudomonadota</taxon>
        <taxon>Alphaproteobacteria</taxon>
        <taxon>Hyphomicrobiales</taxon>
        <taxon>Xanthobacteraceae</taxon>
        <taxon>Ancylobacter</taxon>
    </lineage>
</organism>
<evidence type="ECO:0000256" key="4">
    <source>
        <dbReference type="ARBA" id="ARBA00022475"/>
    </source>
</evidence>
<dbReference type="GO" id="GO:0015627">
    <property type="term" value="C:type II protein secretion system complex"/>
    <property type="evidence" value="ECO:0007669"/>
    <property type="project" value="InterPro"/>
</dbReference>
<reference evidence="13 14" key="1">
    <citation type="submission" date="2017-08" db="EMBL/GenBank/DDBJ databases">
        <title>Infants hospitalized years apart are colonized by the same room-sourced microbial strains.</title>
        <authorList>
            <person name="Brooks B."/>
            <person name="Olm M.R."/>
            <person name="Firek B.A."/>
            <person name="Baker R."/>
            <person name="Thomas B.C."/>
            <person name="Morowitz M.J."/>
            <person name="Banfield J.F."/>
        </authorList>
    </citation>
    <scope>NUCLEOTIDE SEQUENCE [LARGE SCALE GENOMIC DNA]</scope>
    <source>
        <strain evidence="13">S2_005_003_R2_43</strain>
    </source>
</reference>
<feature type="compositionally biased region" description="Basic and acidic residues" evidence="10">
    <location>
        <begin position="148"/>
        <end position="163"/>
    </location>
</feature>
<evidence type="ECO:0000256" key="8">
    <source>
        <dbReference type="ARBA" id="ARBA00022989"/>
    </source>
</evidence>
<gene>
    <name evidence="13" type="primary">gspG</name>
    <name evidence="13" type="ORF">DI565_16990</name>
</gene>
<dbReference type="GO" id="GO:0005886">
    <property type="term" value="C:plasma membrane"/>
    <property type="evidence" value="ECO:0007669"/>
    <property type="project" value="UniProtKB-SubCell"/>
</dbReference>
<dbReference type="InterPro" id="IPR013545">
    <property type="entry name" value="T2SS_protein-GspG_C"/>
</dbReference>
<accession>A0A2W5K8X8</accession>
<proteinExistence type="inferred from homology"/>
<evidence type="ECO:0000256" key="1">
    <source>
        <dbReference type="ARBA" id="ARBA00004377"/>
    </source>
</evidence>
<evidence type="ECO:0000256" key="2">
    <source>
        <dbReference type="ARBA" id="ARBA00009984"/>
    </source>
</evidence>
<keyword evidence="7 11" id="KW-0812">Transmembrane</keyword>
<dbReference type="NCBIfam" id="TIGR01710">
    <property type="entry name" value="typeII_sec_gspG"/>
    <property type="match status" value="1"/>
</dbReference>
<feature type="transmembrane region" description="Helical" evidence="11">
    <location>
        <begin position="36"/>
        <end position="58"/>
    </location>
</feature>
<evidence type="ECO:0000313" key="13">
    <source>
        <dbReference type="EMBL" id="PZQ11878.1"/>
    </source>
</evidence>
<protein>
    <recommendedName>
        <fullName evidence="3">Type II secretion system core protein G</fullName>
    </recommendedName>
</protein>
<keyword evidence="8 11" id="KW-1133">Transmembrane helix</keyword>
<dbReference type="InterPro" id="IPR012902">
    <property type="entry name" value="N_methyl_site"/>
</dbReference>
<sequence>MPAFGGHDGGDGEAGRSRAERLSRLADRSGMTLLEVLVVMVIIGLLATLGSVQLMGYLGRAKADTAKLQVQELGTALDLYRIDVGRVPTTEEGLNALLVAPEGADRWAGPYLRKKKALNDPWGRPYRYASPGETAEYDLVSLGADGRPGGEGDDRDVSAADDR</sequence>
<dbReference type="GO" id="GO:0015628">
    <property type="term" value="P:protein secretion by the type II secretion system"/>
    <property type="evidence" value="ECO:0007669"/>
    <property type="project" value="InterPro"/>
</dbReference>
<evidence type="ECO:0000256" key="9">
    <source>
        <dbReference type="ARBA" id="ARBA00023136"/>
    </source>
</evidence>
<evidence type="ECO:0000256" key="5">
    <source>
        <dbReference type="ARBA" id="ARBA00022481"/>
    </source>
</evidence>
<dbReference type="Pfam" id="PF08334">
    <property type="entry name" value="T2SSG"/>
    <property type="match status" value="1"/>
</dbReference>
<evidence type="ECO:0000256" key="7">
    <source>
        <dbReference type="ARBA" id="ARBA00022692"/>
    </source>
</evidence>
<dbReference type="EMBL" id="QFPN01000010">
    <property type="protein sequence ID" value="PZQ11878.1"/>
    <property type="molecule type" value="Genomic_DNA"/>
</dbReference>
<keyword evidence="5" id="KW-0488">Methylation</keyword>
<comment type="similarity">
    <text evidence="2">Belongs to the GSP G family.</text>
</comment>
<name>A0A2W5K8X8_ANCNO</name>
<evidence type="ECO:0000259" key="12">
    <source>
        <dbReference type="Pfam" id="PF08334"/>
    </source>
</evidence>
<dbReference type="NCBIfam" id="TIGR02532">
    <property type="entry name" value="IV_pilin_GFxxxE"/>
    <property type="match status" value="1"/>
</dbReference>